<evidence type="ECO:0000256" key="3">
    <source>
        <dbReference type="ARBA" id="ARBA00022574"/>
    </source>
</evidence>
<feature type="region of interest" description="Disordered" evidence="7">
    <location>
        <begin position="1805"/>
        <end position="1829"/>
    </location>
</feature>
<evidence type="ECO:0000256" key="7">
    <source>
        <dbReference type="SAM" id="MobiDB-lite"/>
    </source>
</evidence>
<feature type="repeat" description="WD" evidence="6">
    <location>
        <begin position="1676"/>
        <end position="1711"/>
    </location>
</feature>
<dbReference type="eggNOG" id="KOG1408">
    <property type="taxonomic scope" value="Eukaryota"/>
</dbReference>
<evidence type="ECO:0000256" key="4">
    <source>
        <dbReference type="ARBA" id="ARBA00022737"/>
    </source>
</evidence>
<dbReference type="GeneID" id="5890977"/>
<dbReference type="GO" id="GO:0003682">
    <property type="term" value="F:chromatin binding"/>
    <property type="evidence" value="ECO:0000318"/>
    <property type="project" value="GO_Central"/>
</dbReference>
<dbReference type="STRING" id="81824.A9UZ10"/>
<dbReference type="FunFam" id="2.130.10.10:FF:002214">
    <property type="entry name" value="Predicted protein"/>
    <property type="match status" value="1"/>
</dbReference>
<dbReference type="SUPFAM" id="SSF50998">
    <property type="entry name" value="Quinoprotein alcohol dehydrogenase-like"/>
    <property type="match status" value="2"/>
</dbReference>
<accession>A9UZ10</accession>
<dbReference type="PANTHER" id="PTHR19861">
    <property type="entry name" value="WD40 REPEAT PROTEIN SWD2"/>
    <property type="match status" value="1"/>
</dbReference>
<feature type="region of interest" description="Disordered" evidence="7">
    <location>
        <begin position="789"/>
        <end position="815"/>
    </location>
</feature>
<protein>
    <recommendedName>
        <fullName evidence="8">WDR90 4th beta-propeller domain-containing protein</fullName>
    </recommendedName>
</protein>
<comment type="similarity">
    <text evidence="2">Belongs to the WD repeat SWD2 family.</text>
</comment>
<evidence type="ECO:0000259" key="8">
    <source>
        <dbReference type="Pfam" id="PF23342"/>
    </source>
</evidence>
<dbReference type="InterPro" id="IPR036322">
    <property type="entry name" value="WD40_repeat_dom_sf"/>
</dbReference>
<feature type="repeat" description="WD" evidence="6">
    <location>
        <begin position="1824"/>
        <end position="1854"/>
    </location>
</feature>
<evidence type="ECO:0000256" key="1">
    <source>
        <dbReference type="ARBA" id="ARBA00004123"/>
    </source>
</evidence>
<keyword evidence="10" id="KW-1185">Reference proteome</keyword>
<evidence type="ECO:0000256" key="6">
    <source>
        <dbReference type="PROSITE-ProRule" id="PRU00221"/>
    </source>
</evidence>
<dbReference type="Pfam" id="PF00400">
    <property type="entry name" value="WD40"/>
    <property type="match status" value="8"/>
</dbReference>
<dbReference type="SUPFAM" id="SSF50969">
    <property type="entry name" value="YVTN repeat-like/Quinoprotein amine dehydrogenase"/>
    <property type="match status" value="1"/>
</dbReference>
<dbReference type="InterPro" id="IPR011047">
    <property type="entry name" value="Quinoprotein_ADH-like_sf"/>
</dbReference>
<evidence type="ECO:0000313" key="10">
    <source>
        <dbReference type="Proteomes" id="UP000001357"/>
    </source>
</evidence>
<dbReference type="InterPro" id="IPR037867">
    <property type="entry name" value="Swd2/WDR82"/>
</dbReference>
<dbReference type="InterPro" id="IPR015943">
    <property type="entry name" value="WD40/YVTN_repeat-like_dom_sf"/>
</dbReference>
<evidence type="ECO:0000313" key="9">
    <source>
        <dbReference type="EMBL" id="EDQ89552.1"/>
    </source>
</evidence>
<dbReference type="KEGG" id="mbr:MONBRDRAFT_8091"/>
<dbReference type="PROSITE" id="PS50294">
    <property type="entry name" value="WD_REPEATS_REGION"/>
    <property type="match status" value="1"/>
</dbReference>
<dbReference type="Proteomes" id="UP000001357">
    <property type="component" value="Unassembled WGS sequence"/>
</dbReference>
<dbReference type="PROSITE" id="PS50082">
    <property type="entry name" value="WD_REPEATS_2"/>
    <property type="match status" value="3"/>
</dbReference>
<feature type="compositionally biased region" description="Polar residues" evidence="7">
    <location>
        <begin position="793"/>
        <end position="804"/>
    </location>
</feature>
<dbReference type="InterPro" id="IPR001680">
    <property type="entry name" value="WD40_rpt"/>
</dbReference>
<feature type="compositionally biased region" description="Basic and acidic residues" evidence="7">
    <location>
        <begin position="849"/>
        <end position="866"/>
    </location>
</feature>
<evidence type="ECO:0000256" key="5">
    <source>
        <dbReference type="ARBA" id="ARBA00023242"/>
    </source>
</evidence>
<dbReference type="eggNOG" id="KOG0266">
    <property type="taxonomic scope" value="Eukaryota"/>
</dbReference>
<evidence type="ECO:0000256" key="2">
    <source>
        <dbReference type="ARBA" id="ARBA00005616"/>
    </source>
</evidence>
<dbReference type="FunCoup" id="A9UZ10">
    <property type="interactions" value="100"/>
</dbReference>
<dbReference type="InParanoid" id="A9UZ10"/>
<name>A9UZ10_MONBE</name>
<dbReference type="SMART" id="SM00320">
    <property type="entry name" value="WD40"/>
    <property type="match status" value="17"/>
</dbReference>
<dbReference type="SUPFAM" id="SSF50978">
    <property type="entry name" value="WD40 repeat-like"/>
    <property type="match status" value="2"/>
</dbReference>
<dbReference type="GO" id="GO:0016070">
    <property type="term" value="P:RNA metabolic process"/>
    <property type="evidence" value="ECO:0007669"/>
    <property type="project" value="UniProtKB-ARBA"/>
</dbReference>
<comment type="subcellular location">
    <subcellularLocation>
        <location evidence="1">Nucleus</location>
    </subcellularLocation>
</comment>
<dbReference type="RefSeq" id="XP_001745581.1">
    <property type="nucleotide sequence ID" value="XM_001745529.1"/>
</dbReference>
<dbReference type="EMBL" id="CH991550">
    <property type="protein sequence ID" value="EDQ89552.1"/>
    <property type="molecule type" value="Genomic_DNA"/>
</dbReference>
<feature type="repeat" description="WD" evidence="6">
    <location>
        <begin position="1645"/>
        <end position="1677"/>
    </location>
</feature>
<dbReference type="GO" id="GO:0048188">
    <property type="term" value="C:Set1C/COMPASS complex"/>
    <property type="evidence" value="ECO:0000318"/>
    <property type="project" value="GO_Central"/>
</dbReference>
<sequence length="1890" mass="205343">MPQRSQLRGDRGLPFYWHVDISGQNGLAVRITFSSAYEAFRSTETSLHFPLRQLPEDSWTLLILDLRQLLDQYLHVAYACVKPTAVAKCTPFLVSLIAELRPRLTKDLPWSSIINLFVRAEMSQAQQRWQRLALTRAWRLQMVTVAMLVGNQRETHVAALELNDAPVADATLAVLRSTHHDLEPLVRLGLQAVPQVVRLSAGGTRALCVYPPAQGRSTTLSLLRLSPDRKNTITPESHRWVADPLTVDASVNDVAFLPDDRDRFVTCGHNNIRFGRRRDNKIRTAHVNLYKHHHDTLNLTCIAIRHERSDACHAYVGSAAGQVFIVNTQTLRLARVLDLAPSSALCSLAIESTGAQLASVHANGLLHVWDAATGQAYLDCQLEAAGLQCVSTSTGLLVATANGQLGTLQLSNHAFLTLVRGHLGPVLDCRLVSDTNDACDNLITTGDDGTVRVWSYDGYRLRQTHHLALCQGSHQLESADAEDGTSAPSLAARLMCADAETNGDLIYAGFDDGVVRAINRDTAEVAFELDVHACPVARLQLGRDGVYLYTISADATLVQIALASRTVTRALDFAAPGAAVPPCFRLAPNGRFLAVLGPTASTVAVVEADSLDELCRVELELARPESGTAAPIFKGRGLVFLDDKQLAVACGHAVVLINVERARVERIFPGDDVHALALEPARGLLCLSSHDGVDIRALEDPGVSLQQINGIGAVRHVWWRGNTLYTAGDLLAVAHTFEPPPASDVNASDGNNALEAPATRALLPNHDQDMPSPGQSKQVVLQEAARPVLSGGPQANQPMPNMNCPTPPATEPSLPTSTELLATVSVRDASAHHIEPLKSSDDLAASLPKRSEPRPARPPLHPEHARYASHIVPRGGDPLLFDEDGDDMGLLADPLPPPAIHADAFSPRNLAEYEAGRRFPDAPEASSDTPMEDGVGRNSDIDRRSAGLRRAMHLAHGFNTNGHNLLWWHPETGVLVYASGNLLVVERLEDSYQAVLKGHHESITALSVSRDGTLAATASTRAESDDFCEIRVWSLVEGSPLHTMHHHAGEVNCLELSPDGRWLLSVGNFRDLSVALWGVGDGALLCTAHVDVPVHDAAWHPSVYNQFALCGDACSLFLGRVTDHHAAFQMGLARAPVPQLTTRDQRPVNKLMLTCLAFTGDGLVLVCDDDGWLHVWDEIDRRHLVRWLVADEGDYALRLVYRQQGVMTCSQSGVCRLWQLDAPSATLELQRQQEAGAPVLAAVADLSLDLVVLATAQGHVLTLHWPEDTCLELWRGHGSDVQHVCLSARAQHLATVTAMGTFHLWHLADMEQVLEIRLQEPCAALCCDIARDEKRAIAGYLDGHVRVFDLQRGDLDLKLRVGRSAVTSVRFSYDERVIIVAQRSGRLNVLSATTGQVLRSLKDHGQAPLTGLDIAQASSSLPAAAELWLATSHDRRISVWCADWSRGFNELYDWLSVADASAAPTPPPTSAMALTSDPGMVARFHPVNSDLVVHACGRAEPRLFVYSLSQRSNVTVVSLPRIPISLAVHPSLPRVLVGSADRLVTVLDTDQSTFQDYCAHDGPVLAVDFLLRAGRRWSQVAPAVQRLMKPSGQEGRGVAQGSGAVVLDGLSDTGRGCGDCIRVPDTMSVVYNDTTLQSFQIARVFDENRNRINALDFSADGELLATSSNDDHIHIYSCLKADVTSLSINPADDTFISTSQDKTMRLWDMRSPNCQGLMLLNSPDTLATFDATSKVFAVAVDSRSIHLYDARKFHQGPFVVFQETLRDMSSSWTDISASPDGSRLLVSTLQGVNYVVDAYSGDVRSQLGKKQGSTGGSGEPMEASWSPDGRYAAVGSKEGKVIMWDAENSNRVAMLAGHHNPVSSVKFNPKYALLASACSTLALWLPKIEE</sequence>
<dbReference type="Pfam" id="PF23342">
    <property type="entry name" value="WDR90_beta-prop_4th"/>
    <property type="match status" value="1"/>
</dbReference>
<feature type="region of interest" description="Disordered" evidence="7">
    <location>
        <begin position="833"/>
        <end position="879"/>
    </location>
</feature>
<feature type="region of interest" description="Disordered" evidence="7">
    <location>
        <begin position="918"/>
        <end position="941"/>
    </location>
</feature>
<organism evidence="9 10">
    <name type="scientific">Monosiga brevicollis</name>
    <name type="common">Choanoflagellate</name>
    <dbReference type="NCBI Taxonomy" id="81824"/>
    <lineage>
        <taxon>Eukaryota</taxon>
        <taxon>Choanoflagellata</taxon>
        <taxon>Craspedida</taxon>
        <taxon>Salpingoecidae</taxon>
        <taxon>Monosiga</taxon>
    </lineage>
</organism>
<reference evidence="9 10" key="1">
    <citation type="journal article" date="2008" name="Nature">
        <title>The genome of the choanoflagellate Monosiga brevicollis and the origin of metazoans.</title>
        <authorList>
            <consortium name="JGI Sequencing"/>
            <person name="King N."/>
            <person name="Westbrook M.J."/>
            <person name="Young S.L."/>
            <person name="Kuo A."/>
            <person name="Abedin M."/>
            <person name="Chapman J."/>
            <person name="Fairclough S."/>
            <person name="Hellsten U."/>
            <person name="Isogai Y."/>
            <person name="Letunic I."/>
            <person name="Marr M."/>
            <person name="Pincus D."/>
            <person name="Putnam N."/>
            <person name="Rokas A."/>
            <person name="Wright K.J."/>
            <person name="Zuzow R."/>
            <person name="Dirks W."/>
            <person name="Good M."/>
            <person name="Goodstein D."/>
            <person name="Lemons D."/>
            <person name="Li W."/>
            <person name="Lyons J.B."/>
            <person name="Morris A."/>
            <person name="Nichols S."/>
            <person name="Richter D.J."/>
            <person name="Salamov A."/>
            <person name="Bork P."/>
            <person name="Lim W.A."/>
            <person name="Manning G."/>
            <person name="Miller W.T."/>
            <person name="McGinnis W."/>
            <person name="Shapiro H."/>
            <person name="Tjian R."/>
            <person name="Grigoriev I.V."/>
            <person name="Rokhsar D."/>
        </authorList>
    </citation>
    <scope>NUCLEOTIDE SEQUENCE [LARGE SCALE GENOMIC DNA]</scope>
    <source>
        <strain evidence="10">MX1 / ATCC 50154</strain>
    </source>
</reference>
<feature type="domain" description="WDR90 4th beta-propeller" evidence="8">
    <location>
        <begin position="1281"/>
        <end position="1568"/>
    </location>
</feature>
<keyword evidence="5" id="KW-0539">Nucleus</keyword>
<dbReference type="PANTHER" id="PTHR19861:SF0">
    <property type="entry name" value="WD REPEAT-CONTAINING PROTEIN 82"/>
    <property type="match status" value="1"/>
</dbReference>
<dbReference type="Gene3D" id="2.130.10.10">
    <property type="entry name" value="YVTN repeat-like/Quinoprotein amine dehydrogenase"/>
    <property type="match status" value="6"/>
</dbReference>
<dbReference type="InterPro" id="IPR011044">
    <property type="entry name" value="Quino_amine_DH_bsu"/>
</dbReference>
<keyword evidence="3 6" id="KW-0853">WD repeat</keyword>
<dbReference type="InterPro" id="IPR055440">
    <property type="entry name" value="Beta-prop_WDR90_4th"/>
</dbReference>
<dbReference type="eggNOG" id="KOG1446">
    <property type="taxonomic scope" value="Eukaryota"/>
</dbReference>
<gene>
    <name evidence="9" type="ORF">MONBRDRAFT_8091</name>
</gene>
<proteinExistence type="inferred from homology"/>
<keyword evidence="4" id="KW-0677">Repeat</keyword>